<dbReference type="EMBL" id="CP001802">
    <property type="protein sequence ID" value="ACY21083.1"/>
    <property type="molecule type" value="Genomic_DNA"/>
</dbReference>
<dbReference type="Proteomes" id="UP000001219">
    <property type="component" value="Chromosome"/>
</dbReference>
<evidence type="ECO:0000259" key="1">
    <source>
        <dbReference type="Pfam" id="PF12804"/>
    </source>
</evidence>
<dbReference type="InterPro" id="IPR025877">
    <property type="entry name" value="MobA-like_NTP_Trfase"/>
</dbReference>
<dbReference type="AlphaFoldDB" id="D0L8R6"/>
<dbReference type="KEGG" id="gbr:Gbro_1827"/>
<dbReference type="InterPro" id="IPR029044">
    <property type="entry name" value="Nucleotide-diphossugar_trans"/>
</dbReference>
<evidence type="ECO:0000313" key="3">
    <source>
        <dbReference type="Proteomes" id="UP000001219"/>
    </source>
</evidence>
<reference evidence="3" key="1">
    <citation type="submission" date="2009-10" db="EMBL/GenBank/DDBJ databases">
        <title>The complete chromosome of Gordonia bronchialis DSM 43247.</title>
        <authorList>
            <consortium name="US DOE Joint Genome Institute (JGI-PGF)"/>
            <person name="Lucas S."/>
            <person name="Copeland A."/>
            <person name="Lapidus A."/>
            <person name="Glavina del Rio T."/>
            <person name="Dalin E."/>
            <person name="Tice H."/>
            <person name="Bruce D."/>
            <person name="Goodwin L."/>
            <person name="Pitluck S."/>
            <person name="Kyrpides N."/>
            <person name="Mavromatis K."/>
            <person name="Ivanova N."/>
            <person name="Ovchinnikova G."/>
            <person name="Saunders E."/>
            <person name="Brettin T."/>
            <person name="Detter J.C."/>
            <person name="Han C."/>
            <person name="Larimer F."/>
            <person name="Land M."/>
            <person name="Hauser L."/>
            <person name="Markowitz V."/>
            <person name="Cheng J.-F."/>
            <person name="Hugenholtz P."/>
            <person name="Woyke T."/>
            <person name="Wu D."/>
            <person name="Jando M."/>
            <person name="Schneider S."/>
            <person name="Goeker M."/>
            <person name="Klenk H.-P."/>
            <person name="Eisen J.A."/>
        </authorList>
    </citation>
    <scope>NUCLEOTIDE SEQUENCE [LARGE SCALE GENOMIC DNA]</scope>
    <source>
        <strain evidence="3">ATCC 25592 / DSM 43247 / BCRC 13721 / JCM 3198 / KCTC 3076 / NBRC 16047 / NCTC 10667</strain>
    </source>
</reference>
<dbReference type="Pfam" id="PF12804">
    <property type="entry name" value="NTP_transf_3"/>
    <property type="match status" value="1"/>
</dbReference>
<organism evidence="2 3">
    <name type="scientific">Gordonia bronchialis (strain ATCC 25592 / DSM 43247 / BCRC 13721 / JCM 3198 / KCTC 3076 / NBRC 16047 / NCTC 10667)</name>
    <name type="common">Rhodococcus bronchialis</name>
    <dbReference type="NCBI Taxonomy" id="526226"/>
    <lineage>
        <taxon>Bacteria</taxon>
        <taxon>Bacillati</taxon>
        <taxon>Actinomycetota</taxon>
        <taxon>Actinomycetes</taxon>
        <taxon>Mycobacteriales</taxon>
        <taxon>Gordoniaceae</taxon>
        <taxon>Gordonia</taxon>
    </lineage>
</organism>
<gene>
    <name evidence="2" type="ordered locus">Gbro_1827</name>
</gene>
<dbReference type="PANTHER" id="PTHR43777:SF1">
    <property type="entry name" value="MOLYBDENUM COFACTOR CYTIDYLYLTRANSFERASE"/>
    <property type="match status" value="1"/>
</dbReference>
<keyword evidence="3" id="KW-1185">Reference proteome</keyword>
<dbReference type="GO" id="GO:0016779">
    <property type="term" value="F:nucleotidyltransferase activity"/>
    <property type="evidence" value="ECO:0007669"/>
    <property type="project" value="UniProtKB-ARBA"/>
</dbReference>
<name>D0L8R6_GORB4</name>
<dbReference type="STRING" id="526226.Gbro_1827"/>
<proteinExistence type="predicted"/>
<feature type="domain" description="MobA-like NTP transferase" evidence="1">
    <location>
        <begin position="20"/>
        <end position="176"/>
    </location>
</feature>
<sequence length="195" mass="19784">MSSREPHAGRGAEASGRVLGVVLAAGAGSRFGMPKILAHQGDWLRSAVAALHDGGCDEVVVAMGAAAVAVPRGASALVVENWADGLSASVSAAIGAARQRAVSANVLLQVVDMPDVGADVVARVLAAAQGRPDALVRAQFDGAPSHPVYLGADHLPGVLAVLRGDVGAQTYLRRRNDVIGVECGDLASGRDRDVE</sequence>
<reference evidence="2 3" key="2">
    <citation type="journal article" date="2010" name="Stand. Genomic Sci.">
        <title>Complete genome sequence of Gordonia bronchialis type strain (3410).</title>
        <authorList>
            <person name="Ivanova N."/>
            <person name="Sikorski J."/>
            <person name="Jando M."/>
            <person name="Lapidus A."/>
            <person name="Nolan M."/>
            <person name="Lucas S."/>
            <person name="Del Rio T.G."/>
            <person name="Tice H."/>
            <person name="Copeland A."/>
            <person name="Cheng J.F."/>
            <person name="Chen F."/>
            <person name="Bruce D."/>
            <person name="Goodwin L."/>
            <person name="Pitluck S."/>
            <person name="Mavromatis K."/>
            <person name="Ovchinnikova G."/>
            <person name="Pati A."/>
            <person name="Chen A."/>
            <person name="Palaniappan K."/>
            <person name="Land M."/>
            <person name="Hauser L."/>
            <person name="Chang Y.J."/>
            <person name="Jeffries C.D."/>
            <person name="Chain P."/>
            <person name="Saunders E."/>
            <person name="Han C."/>
            <person name="Detter J.C."/>
            <person name="Brettin T."/>
            <person name="Rohde M."/>
            <person name="Goker M."/>
            <person name="Bristow J."/>
            <person name="Eisen J.A."/>
            <person name="Markowitz V."/>
            <person name="Hugenholtz P."/>
            <person name="Klenk H.P."/>
            <person name="Kyrpides N.C."/>
        </authorList>
    </citation>
    <scope>NUCLEOTIDE SEQUENCE [LARGE SCALE GENOMIC DNA]</scope>
    <source>
        <strain evidence="3">ATCC 25592 / DSM 43247 / BCRC 13721 / JCM 3198 / KCTC 3076 / NBRC 16047 / NCTC 10667</strain>
    </source>
</reference>
<dbReference type="eggNOG" id="COG2068">
    <property type="taxonomic scope" value="Bacteria"/>
</dbReference>
<evidence type="ECO:0000313" key="2">
    <source>
        <dbReference type="EMBL" id="ACY21083.1"/>
    </source>
</evidence>
<dbReference type="RefSeq" id="WP_012833645.1">
    <property type="nucleotide sequence ID" value="NC_013441.1"/>
</dbReference>
<dbReference type="HOGENOM" id="CLU_061980_2_2_11"/>
<protein>
    <recommendedName>
        <fullName evidence="1">MobA-like NTP transferase domain-containing protein</fullName>
    </recommendedName>
</protein>
<dbReference type="SUPFAM" id="SSF53448">
    <property type="entry name" value="Nucleotide-diphospho-sugar transferases"/>
    <property type="match status" value="1"/>
</dbReference>
<accession>D0L8R6</accession>
<dbReference type="Gene3D" id="3.90.550.10">
    <property type="entry name" value="Spore Coat Polysaccharide Biosynthesis Protein SpsA, Chain A"/>
    <property type="match status" value="1"/>
</dbReference>
<dbReference type="PANTHER" id="PTHR43777">
    <property type="entry name" value="MOLYBDENUM COFACTOR CYTIDYLYLTRANSFERASE"/>
    <property type="match status" value="1"/>
</dbReference>